<accession>A0A8S5N9E8</accession>
<name>A0A8S5N9E8_9CAUD</name>
<evidence type="ECO:0008006" key="2">
    <source>
        <dbReference type="Google" id="ProtNLM"/>
    </source>
</evidence>
<evidence type="ECO:0000313" key="1">
    <source>
        <dbReference type="EMBL" id="DAD91015.1"/>
    </source>
</evidence>
<proteinExistence type="predicted"/>
<reference evidence="1" key="1">
    <citation type="journal article" date="2021" name="Proc. Natl. Acad. Sci. U.S.A.">
        <title>A Catalog of Tens of Thousands of Viruses from Human Metagenomes Reveals Hidden Associations with Chronic Diseases.</title>
        <authorList>
            <person name="Tisza M.J."/>
            <person name="Buck C.B."/>
        </authorList>
    </citation>
    <scope>NUCLEOTIDE SEQUENCE</scope>
    <source>
        <strain evidence="1">CtepM7</strain>
    </source>
</reference>
<dbReference type="EMBL" id="BK015101">
    <property type="protein sequence ID" value="DAD91015.1"/>
    <property type="molecule type" value="Genomic_DNA"/>
</dbReference>
<sequence>MPWTSPYRPRSDGRVTQGFEDGIVTICTVEDAAEPGYQPKQQLATKIKLRYEERRLGIQRYYEGRQNQAQIERVLRVPKAPNVSNQDIAVTEDGKQYRIDLVQTNTESYPPSMDLTLLKIEQRYEVGHDMV</sequence>
<organism evidence="1">
    <name type="scientific">Siphoviridae sp. ctepM7</name>
    <dbReference type="NCBI Taxonomy" id="2826408"/>
    <lineage>
        <taxon>Viruses</taxon>
        <taxon>Duplodnaviria</taxon>
        <taxon>Heunggongvirae</taxon>
        <taxon>Uroviricota</taxon>
        <taxon>Caudoviricetes</taxon>
    </lineage>
</organism>
<protein>
    <recommendedName>
        <fullName evidence="2">Head-tail adaptor protein</fullName>
    </recommendedName>
</protein>